<keyword evidence="4" id="KW-1185">Reference proteome</keyword>
<evidence type="ECO:0000313" key="4">
    <source>
        <dbReference type="Proteomes" id="UP000317909"/>
    </source>
</evidence>
<feature type="signal peptide" evidence="2">
    <location>
        <begin position="1"/>
        <end position="23"/>
    </location>
</feature>
<keyword evidence="2" id="KW-0732">Signal</keyword>
<dbReference type="AlphaFoldDB" id="A0A517TY49"/>
<reference evidence="3 4" key="1">
    <citation type="submission" date="2019-02" db="EMBL/GenBank/DDBJ databases">
        <title>Deep-cultivation of Planctomycetes and their phenomic and genomic characterization uncovers novel biology.</title>
        <authorList>
            <person name="Wiegand S."/>
            <person name="Jogler M."/>
            <person name="Boedeker C."/>
            <person name="Pinto D."/>
            <person name="Vollmers J."/>
            <person name="Rivas-Marin E."/>
            <person name="Kohn T."/>
            <person name="Peeters S.H."/>
            <person name="Heuer A."/>
            <person name="Rast P."/>
            <person name="Oberbeckmann S."/>
            <person name="Bunk B."/>
            <person name="Jeske O."/>
            <person name="Meyerdierks A."/>
            <person name="Storesund J.E."/>
            <person name="Kallscheuer N."/>
            <person name="Luecker S."/>
            <person name="Lage O.M."/>
            <person name="Pohl T."/>
            <person name="Merkel B.J."/>
            <person name="Hornburger P."/>
            <person name="Mueller R.-W."/>
            <person name="Bruemmer F."/>
            <person name="Labrenz M."/>
            <person name="Spormann A.M."/>
            <person name="Op den Camp H."/>
            <person name="Overmann J."/>
            <person name="Amann R."/>
            <person name="Jetten M.S.M."/>
            <person name="Mascher T."/>
            <person name="Medema M.H."/>
            <person name="Devos D.P."/>
            <person name="Kaster A.-K."/>
            <person name="Ovreas L."/>
            <person name="Rohde M."/>
            <person name="Galperin M.Y."/>
            <person name="Jogler C."/>
        </authorList>
    </citation>
    <scope>NUCLEOTIDE SEQUENCE [LARGE SCALE GENOMIC DNA]</scope>
    <source>
        <strain evidence="3 4">I41</strain>
    </source>
</reference>
<dbReference type="Proteomes" id="UP000317909">
    <property type="component" value="Chromosome"/>
</dbReference>
<dbReference type="PROSITE" id="PS51257">
    <property type="entry name" value="PROKAR_LIPOPROTEIN"/>
    <property type="match status" value="1"/>
</dbReference>
<gene>
    <name evidence="3" type="ORF">I41_24920</name>
</gene>
<dbReference type="KEGG" id="llh:I41_24920"/>
<evidence type="ECO:0000256" key="2">
    <source>
        <dbReference type="SAM" id="SignalP"/>
    </source>
</evidence>
<name>A0A517TY49_9BACT</name>
<accession>A0A517TY49</accession>
<evidence type="ECO:0008006" key="5">
    <source>
        <dbReference type="Google" id="ProtNLM"/>
    </source>
</evidence>
<proteinExistence type="predicted"/>
<dbReference type="EMBL" id="CP036339">
    <property type="protein sequence ID" value="QDT73303.1"/>
    <property type="molecule type" value="Genomic_DNA"/>
</dbReference>
<sequence precursor="true">MKLRLPAFTSLLVLLLGCMLAEAGCSRAPSRPATVPVRGRITYRGEPVRHATVSFLAAGAPRLAVGTTDEQGRFSLTTYVPDDGAVPGSHVVTVKSNAVVPSSQSQSGTAAVASPEAIERAMQQAAIAVSKPAGKDARLPPKYGDRKTSDLRVDVADGENSLEIELSD</sequence>
<organism evidence="3 4">
    <name type="scientific">Lacipirellula limnantheis</name>
    <dbReference type="NCBI Taxonomy" id="2528024"/>
    <lineage>
        <taxon>Bacteria</taxon>
        <taxon>Pseudomonadati</taxon>
        <taxon>Planctomycetota</taxon>
        <taxon>Planctomycetia</taxon>
        <taxon>Pirellulales</taxon>
        <taxon>Lacipirellulaceae</taxon>
        <taxon>Lacipirellula</taxon>
    </lineage>
</organism>
<feature type="chain" id="PRO_5021832308" description="Carboxypeptidase regulatory-like domain-containing protein" evidence="2">
    <location>
        <begin position="24"/>
        <end position="168"/>
    </location>
</feature>
<evidence type="ECO:0000256" key="1">
    <source>
        <dbReference type="SAM" id="MobiDB-lite"/>
    </source>
</evidence>
<evidence type="ECO:0000313" key="3">
    <source>
        <dbReference type="EMBL" id="QDT73303.1"/>
    </source>
</evidence>
<protein>
    <recommendedName>
        <fullName evidence="5">Carboxypeptidase regulatory-like domain-containing protein</fullName>
    </recommendedName>
</protein>
<feature type="compositionally biased region" description="Basic and acidic residues" evidence="1">
    <location>
        <begin position="133"/>
        <end position="154"/>
    </location>
</feature>
<feature type="region of interest" description="Disordered" evidence="1">
    <location>
        <begin position="129"/>
        <end position="154"/>
    </location>
</feature>